<protein>
    <submittedName>
        <fullName evidence="1">Uncharacterized protein</fullName>
    </submittedName>
</protein>
<reference evidence="1 2" key="1">
    <citation type="submission" date="2019-02" db="EMBL/GenBank/DDBJ databases">
        <title>Genome sequencing of the rare red list fungi Dentipellis fragilis.</title>
        <authorList>
            <person name="Buettner E."/>
            <person name="Kellner H."/>
        </authorList>
    </citation>
    <scope>NUCLEOTIDE SEQUENCE [LARGE SCALE GENOMIC DNA]</scope>
    <source>
        <strain evidence="1 2">DSM 105465</strain>
    </source>
</reference>
<comment type="caution">
    <text evidence="1">The sequence shown here is derived from an EMBL/GenBank/DDBJ whole genome shotgun (WGS) entry which is preliminary data.</text>
</comment>
<dbReference type="STRING" id="205917.A0A4Y9XXQ2"/>
<sequence>MIAWFTDVIIQAVETSSAQFKWYWKTGTTFSDPTDAAAATLLNPTFAYSLAGEGCAVHYGTNPLMPFHLAPVFGNRHGSVSVSDIVEAAKAEFNDWCIAFHHSVVSSMTSPHLVVCFILTEATAACRSLKAFAATETLKLGVPVAQFKTQVLELNRDEYATVSGAPAIFNVIETSNLVDHLGLLNVLIAAIPLLSSSTPSRVLYTESLLHLGGDATKEFTKQLYANITAIGVIVDLCPVDYLCGFTTRSNTHELVMHMAIKGNASRSQFHQVTTWKSPSSGDPYACRSGLTQRKLSFEPRQLATFLYDIYYLLFEQEDAKNFFRLNHDNLLGALSSATLSHYIRESFALFLKLVRDELGASDQDWANIMNNFFDFLDADRSLPMDLNNYNDFCMQLYRHGVWFPPAYHQFVPKIGRFSHFNVVPPIVRIILTVPREQLRSLEHAPERYGTPLVQCDVRGKWCQNIFSSVHVAYGRVTTMGTKSNPWASFQEDPLGQSGQSPLIATFTMPSRLLTAYEPQDDLYVCLSLKSGPASIMFTPELGHELIVYRANLMDESHVIVLPEQPLPSKQLYVGFEPSETSNPIGQSGAVSVELDEQCELVTSFTCRISVENRDAKTLFQARAMPEISQISPCTMRVSDSSMNQF</sequence>
<proteinExistence type="predicted"/>
<keyword evidence="2" id="KW-1185">Reference proteome</keyword>
<gene>
    <name evidence="1" type="ORF">EVG20_g9820</name>
</gene>
<dbReference type="OrthoDB" id="432970at2759"/>
<dbReference type="Proteomes" id="UP000298327">
    <property type="component" value="Unassembled WGS sequence"/>
</dbReference>
<evidence type="ECO:0000313" key="2">
    <source>
        <dbReference type="Proteomes" id="UP000298327"/>
    </source>
</evidence>
<dbReference type="EMBL" id="SEOQ01001059">
    <property type="protein sequence ID" value="TFY54167.1"/>
    <property type="molecule type" value="Genomic_DNA"/>
</dbReference>
<evidence type="ECO:0000313" key="1">
    <source>
        <dbReference type="EMBL" id="TFY54167.1"/>
    </source>
</evidence>
<accession>A0A4Y9XXQ2</accession>
<organism evidence="1 2">
    <name type="scientific">Dentipellis fragilis</name>
    <dbReference type="NCBI Taxonomy" id="205917"/>
    <lineage>
        <taxon>Eukaryota</taxon>
        <taxon>Fungi</taxon>
        <taxon>Dikarya</taxon>
        <taxon>Basidiomycota</taxon>
        <taxon>Agaricomycotina</taxon>
        <taxon>Agaricomycetes</taxon>
        <taxon>Russulales</taxon>
        <taxon>Hericiaceae</taxon>
        <taxon>Dentipellis</taxon>
    </lineage>
</organism>
<dbReference type="AlphaFoldDB" id="A0A4Y9XXQ2"/>
<name>A0A4Y9XXQ2_9AGAM</name>